<proteinExistence type="predicted"/>
<dbReference type="PANTHER" id="PTHR30363">
    <property type="entry name" value="HTH-TYPE TRANSCRIPTIONAL REGULATOR SRLR-RELATED"/>
    <property type="match status" value="1"/>
</dbReference>
<dbReference type="PRINTS" id="PR00037">
    <property type="entry name" value="HTHLACR"/>
</dbReference>
<accession>A0A1L8SU01</accession>
<dbReference type="PANTHER" id="PTHR30363:SF4">
    <property type="entry name" value="GLYCEROL-3-PHOSPHATE REGULON REPRESSOR"/>
    <property type="match status" value="1"/>
</dbReference>
<evidence type="ECO:0000313" key="8">
    <source>
        <dbReference type="EMBL" id="OJG35485.1"/>
    </source>
</evidence>
<dbReference type="SMART" id="SM01134">
    <property type="entry name" value="DeoRC"/>
    <property type="match status" value="1"/>
</dbReference>
<evidence type="ECO:0000259" key="7">
    <source>
        <dbReference type="PROSITE" id="PS51000"/>
    </source>
</evidence>
<evidence type="ECO:0000313" key="9">
    <source>
        <dbReference type="Proteomes" id="UP000183700"/>
    </source>
</evidence>
<evidence type="ECO:0000256" key="1">
    <source>
        <dbReference type="ARBA" id="ARBA00021390"/>
    </source>
</evidence>
<evidence type="ECO:0000256" key="6">
    <source>
        <dbReference type="ARBA" id="ARBA00024937"/>
    </source>
</evidence>
<comment type="caution">
    <text evidence="8">The sequence shown here is derived from an EMBL/GenBank/DDBJ whole genome shotgun (WGS) entry which is preliminary data.</text>
</comment>
<dbReference type="SUPFAM" id="SSF46785">
    <property type="entry name" value="Winged helix' DNA-binding domain"/>
    <property type="match status" value="1"/>
</dbReference>
<feature type="domain" description="HTH deoR-type" evidence="7">
    <location>
        <begin position="3"/>
        <end position="58"/>
    </location>
</feature>
<dbReference type="Gene3D" id="3.40.50.1360">
    <property type="match status" value="1"/>
</dbReference>
<dbReference type="PROSITE" id="PS51000">
    <property type="entry name" value="HTH_DEOR_2"/>
    <property type="match status" value="1"/>
</dbReference>
<keyword evidence="3" id="KW-0805">Transcription regulation</keyword>
<dbReference type="Gene3D" id="1.10.10.10">
    <property type="entry name" value="Winged helix-like DNA-binding domain superfamily/Winged helix DNA-binding domain"/>
    <property type="match status" value="1"/>
</dbReference>
<dbReference type="InterPro" id="IPR014036">
    <property type="entry name" value="DeoR-like_C"/>
</dbReference>
<organism evidence="8 9">
    <name type="scientific">Enterococcus devriesei</name>
    <dbReference type="NCBI Taxonomy" id="319970"/>
    <lineage>
        <taxon>Bacteria</taxon>
        <taxon>Bacillati</taxon>
        <taxon>Bacillota</taxon>
        <taxon>Bacilli</taxon>
        <taxon>Lactobacillales</taxon>
        <taxon>Enterococcaceae</taxon>
        <taxon>Enterococcus</taxon>
    </lineage>
</organism>
<keyword evidence="4" id="KW-0238">DNA-binding</keyword>
<dbReference type="InterPro" id="IPR001034">
    <property type="entry name" value="DeoR_HTH"/>
</dbReference>
<dbReference type="STRING" id="319970.RV00_GL002670"/>
<keyword evidence="9" id="KW-1185">Reference proteome</keyword>
<dbReference type="InterPro" id="IPR018356">
    <property type="entry name" value="Tscrpt_reg_HTH_DeoR_CS"/>
</dbReference>
<reference evidence="8 9" key="1">
    <citation type="submission" date="2014-12" db="EMBL/GenBank/DDBJ databases">
        <title>Draft genome sequences of 29 type strains of Enterococci.</title>
        <authorList>
            <person name="Zhong Z."/>
            <person name="Sun Z."/>
            <person name="Liu W."/>
            <person name="Zhang W."/>
            <person name="Zhang H."/>
        </authorList>
    </citation>
    <scope>NUCLEOTIDE SEQUENCE [LARGE SCALE GENOMIC DNA]</scope>
    <source>
        <strain evidence="8 9">DSM 22802</strain>
    </source>
</reference>
<dbReference type="GO" id="GO:0003700">
    <property type="term" value="F:DNA-binding transcription factor activity"/>
    <property type="evidence" value="ECO:0007669"/>
    <property type="project" value="InterPro"/>
</dbReference>
<dbReference type="InterPro" id="IPR037171">
    <property type="entry name" value="NagB/RpiA_transferase-like"/>
</dbReference>
<dbReference type="InterPro" id="IPR036390">
    <property type="entry name" value="WH_DNA-bd_sf"/>
</dbReference>
<sequence length="253" mass="28825">MLKKERQEKILALLHKNDYLSIPEISTNLNVSDMTIRRDINELAEQSLLVKIYGGAQKLEKIEQELSTQEKIDTNVTEKQFIGKVMNSIISDNDTIYIGAGTTMLHALPEIKKANLFVITNSLLAFNYLIHNTDYRVLLTGGEFSRTTEEFYGEIAEKSFDNINIDRAFAATNGVFDNNVTTANPIEGSIQRVAFKHARKKYVVADSSKFNRSDVYTFYSLSDIDCLITDDKLTDTTRDYYNTFTKILKEEQA</sequence>
<dbReference type="InterPro" id="IPR036388">
    <property type="entry name" value="WH-like_DNA-bd_sf"/>
</dbReference>
<dbReference type="EMBL" id="JXKM01000006">
    <property type="protein sequence ID" value="OJG35485.1"/>
    <property type="molecule type" value="Genomic_DNA"/>
</dbReference>
<dbReference type="RefSeq" id="WP_071862456.1">
    <property type="nucleotide sequence ID" value="NZ_CAURXW010000013.1"/>
</dbReference>
<dbReference type="SMART" id="SM00420">
    <property type="entry name" value="HTH_DEOR"/>
    <property type="match status" value="1"/>
</dbReference>
<comment type="function">
    <text evidence="6">Repressor of the lactose catabolism operon. Galactose-6-phosphate is the inducer.</text>
</comment>
<dbReference type="Pfam" id="PF00455">
    <property type="entry name" value="DeoRC"/>
    <property type="match status" value="1"/>
</dbReference>
<protein>
    <recommendedName>
        <fullName evidence="1">Lactose phosphotransferase system repressor</fullName>
    </recommendedName>
</protein>
<keyword evidence="2" id="KW-0678">Repressor</keyword>
<keyword evidence="5" id="KW-0804">Transcription</keyword>
<evidence type="ECO:0000256" key="5">
    <source>
        <dbReference type="ARBA" id="ARBA00023163"/>
    </source>
</evidence>
<dbReference type="SUPFAM" id="SSF100950">
    <property type="entry name" value="NagB/RpiA/CoA transferase-like"/>
    <property type="match status" value="1"/>
</dbReference>
<dbReference type="Pfam" id="PF08220">
    <property type="entry name" value="HTH_DeoR"/>
    <property type="match status" value="1"/>
</dbReference>
<name>A0A1L8SU01_9ENTE</name>
<dbReference type="Proteomes" id="UP000183700">
    <property type="component" value="Unassembled WGS sequence"/>
</dbReference>
<evidence type="ECO:0000256" key="4">
    <source>
        <dbReference type="ARBA" id="ARBA00023125"/>
    </source>
</evidence>
<dbReference type="AlphaFoldDB" id="A0A1L8SU01"/>
<dbReference type="GO" id="GO:0003677">
    <property type="term" value="F:DNA binding"/>
    <property type="evidence" value="ECO:0007669"/>
    <property type="project" value="UniProtKB-KW"/>
</dbReference>
<dbReference type="InterPro" id="IPR050313">
    <property type="entry name" value="Carb_Metab_HTH_regulators"/>
</dbReference>
<evidence type="ECO:0000256" key="2">
    <source>
        <dbReference type="ARBA" id="ARBA00022491"/>
    </source>
</evidence>
<gene>
    <name evidence="8" type="ORF">RV00_GL002670</name>
</gene>
<evidence type="ECO:0000256" key="3">
    <source>
        <dbReference type="ARBA" id="ARBA00023015"/>
    </source>
</evidence>
<dbReference type="OrthoDB" id="9798651at2"/>
<dbReference type="PROSITE" id="PS00894">
    <property type="entry name" value="HTH_DEOR_1"/>
    <property type="match status" value="1"/>
</dbReference>